<dbReference type="OrthoDB" id="9814399at2"/>
<sequence length="151" mass="17933">MMNLIKYITLCTLLFLGTIEFSWAQNRPEARICGKWESTDNNLIITITLHKGQYRAIIDWFSDTEGKPLDYWKDKRNPDPALRSRTIHGMNIIKQLRYDPESRTWEDGMIYDSKHGKEWNAAAYIGKKGLLHVRGYWHFKFMGKTMTFRRI</sequence>
<dbReference type="Proteomes" id="UP000318733">
    <property type="component" value="Unassembled WGS sequence"/>
</dbReference>
<dbReference type="Pfam" id="PF09917">
    <property type="entry name" value="DUF2147"/>
    <property type="match status" value="1"/>
</dbReference>
<feature type="domain" description="DUF2147" evidence="1">
    <location>
        <begin position="34"/>
        <end position="150"/>
    </location>
</feature>
<gene>
    <name evidence="2" type="ORF">FO440_10025</name>
</gene>
<protein>
    <submittedName>
        <fullName evidence="2">DUF2147 domain-containing protein</fullName>
    </submittedName>
</protein>
<reference evidence="2 3" key="1">
    <citation type="submission" date="2019-07" db="EMBL/GenBank/DDBJ databases">
        <authorList>
            <person name="Huq M.A."/>
        </authorList>
    </citation>
    <scope>NUCLEOTIDE SEQUENCE [LARGE SCALE GENOMIC DNA]</scope>
    <source>
        <strain evidence="2 3">MAH-19</strain>
    </source>
</reference>
<evidence type="ECO:0000313" key="2">
    <source>
        <dbReference type="EMBL" id="TSJ44490.1"/>
    </source>
</evidence>
<evidence type="ECO:0000313" key="3">
    <source>
        <dbReference type="Proteomes" id="UP000318733"/>
    </source>
</evidence>
<name>A0A556MX35_9SPHI</name>
<comment type="caution">
    <text evidence="2">The sequence shown here is derived from an EMBL/GenBank/DDBJ whole genome shotgun (WGS) entry which is preliminary data.</text>
</comment>
<dbReference type="RefSeq" id="WP_144248051.1">
    <property type="nucleotide sequence ID" value="NZ_VLPK01000001.1"/>
</dbReference>
<accession>A0A556MX35</accession>
<dbReference type="PANTHER" id="PTHR36919:SF2">
    <property type="entry name" value="BLL6627 PROTEIN"/>
    <property type="match status" value="1"/>
</dbReference>
<keyword evidence="3" id="KW-1185">Reference proteome</keyword>
<dbReference type="PANTHER" id="PTHR36919">
    <property type="entry name" value="BLR1215 PROTEIN"/>
    <property type="match status" value="1"/>
</dbReference>
<dbReference type="EMBL" id="VLPK01000001">
    <property type="protein sequence ID" value="TSJ44490.1"/>
    <property type="molecule type" value="Genomic_DNA"/>
</dbReference>
<proteinExistence type="predicted"/>
<evidence type="ECO:0000259" key="1">
    <source>
        <dbReference type="Pfam" id="PF09917"/>
    </source>
</evidence>
<dbReference type="Gene3D" id="2.40.128.520">
    <property type="match status" value="1"/>
</dbReference>
<dbReference type="InterPro" id="IPR019223">
    <property type="entry name" value="DUF2147"/>
</dbReference>
<organism evidence="2 3">
    <name type="scientific">Mucilaginibacter corticis</name>
    <dbReference type="NCBI Taxonomy" id="2597670"/>
    <lineage>
        <taxon>Bacteria</taxon>
        <taxon>Pseudomonadati</taxon>
        <taxon>Bacteroidota</taxon>
        <taxon>Sphingobacteriia</taxon>
        <taxon>Sphingobacteriales</taxon>
        <taxon>Sphingobacteriaceae</taxon>
        <taxon>Mucilaginibacter</taxon>
    </lineage>
</organism>
<dbReference type="AlphaFoldDB" id="A0A556MX35"/>